<evidence type="ECO:0000313" key="2">
    <source>
        <dbReference type="EMBL" id="KIL00346.1"/>
    </source>
</evidence>
<sequence length="179" mass="19750">MRIGPSRGLEVPRIIVTNEVANRDVQRSQINRGHEEKGIYVATKCLCSPTQSIVQKKRGIASSKIVKRNENKWLVHSRSVYFGPLITTKSQIAVQILTRPSTLLSKAVISRGSIPGATPRGRCILAPTVVPSREDRSDPRKDARWRSLGLPTVMGSVGSWGIHPRTHSSHRVSTKSSRA</sequence>
<feature type="compositionally biased region" description="Basic residues" evidence="1">
    <location>
        <begin position="164"/>
        <end position="179"/>
    </location>
</feature>
<evidence type="ECO:0000256" key="1">
    <source>
        <dbReference type="SAM" id="MobiDB-lite"/>
    </source>
</evidence>
<protein>
    <submittedName>
        <fullName evidence="2">Uncharacterized protein</fullName>
    </submittedName>
</protein>
<name>A0A0D0ED18_9AGAM</name>
<dbReference type="Proteomes" id="UP000054538">
    <property type="component" value="Unassembled WGS sequence"/>
</dbReference>
<dbReference type="AlphaFoldDB" id="A0A0D0ED18"/>
<evidence type="ECO:0000313" key="3">
    <source>
        <dbReference type="Proteomes" id="UP000054538"/>
    </source>
</evidence>
<keyword evidence="3" id="KW-1185">Reference proteome</keyword>
<reference evidence="2 3" key="1">
    <citation type="submission" date="2014-04" db="EMBL/GenBank/DDBJ databases">
        <authorList>
            <consortium name="DOE Joint Genome Institute"/>
            <person name="Kuo A."/>
            <person name="Kohler A."/>
            <person name="Jargeat P."/>
            <person name="Nagy L.G."/>
            <person name="Floudas D."/>
            <person name="Copeland A."/>
            <person name="Barry K.W."/>
            <person name="Cichocki N."/>
            <person name="Veneault-Fourrey C."/>
            <person name="LaButti K."/>
            <person name="Lindquist E.A."/>
            <person name="Lipzen A."/>
            <person name="Lundell T."/>
            <person name="Morin E."/>
            <person name="Murat C."/>
            <person name="Sun H."/>
            <person name="Tunlid A."/>
            <person name="Henrissat B."/>
            <person name="Grigoriev I.V."/>
            <person name="Hibbett D.S."/>
            <person name="Martin F."/>
            <person name="Nordberg H.P."/>
            <person name="Cantor M.N."/>
            <person name="Hua S.X."/>
        </authorList>
    </citation>
    <scope>NUCLEOTIDE SEQUENCE [LARGE SCALE GENOMIC DNA]</scope>
    <source>
        <strain evidence="2 3">Ve08.2h10</strain>
    </source>
</reference>
<dbReference type="EMBL" id="KN824836">
    <property type="protein sequence ID" value="KIL00346.1"/>
    <property type="molecule type" value="Genomic_DNA"/>
</dbReference>
<accession>A0A0D0ED18</accession>
<dbReference type="HOGENOM" id="CLU_1503932_0_0_1"/>
<feature type="region of interest" description="Disordered" evidence="1">
    <location>
        <begin position="159"/>
        <end position="179"/>
    </location>
</feature>
<dbReference type="InParanoid" id="A0A0D0ED18"/>
<organism evidence="2 3">
    <name type="scientific">Paxillus rubicundulus Ve08.2h10</name>
    <dbReference type="NCBI Taxonomy" id="930991"/>
    <lineage>
        <taxon>Eukaryota</taxon>
        <taxon>Fungi</taxon>
        <taxon>Dikarya</taxon>
        <taxon>Basidiomycota</taxon>
        <taxon>Agaricomycotina</taxon>
        <taxon>Agaricomycetes</taxon>
        <taxon>Agaricomycetidae</taxon>
        <taxon>Boletales</taxon>
        <taxon>Paxilineae</taxon>
        <taxon>Paxillaceae</taxon>
        <taxon>Paxillus</taxon>
    </lineage>
</organism>
<gene>
    <name evidence="2" type="ORF">PAXRUDRAFT_271408</name>
</gene>
<proteinExistence type="predicted"/>
<reference evidence="3" key="2">
    <citation type="submission" date="2015-01" db="EMBL/GenBank/DDBJ databases">
        <title>Evolutionary Origins and Diversification of the Mycorrhizal Mutualists.</title>
        <authorList>
            <consortium name="DOE Joint Genome Institute"/>
            <consortium name="Mycorrhizal Genomics Consortium"/>
            <person name="Kohler A."/>
            <person name="Kuo A."/>
            <person name="Nagy L.G."/>
            <person name="Floudas D."/>
            <person name="Copeland A."/>
            <person name="Barry K.W."/>
            <person name="Cichocki N."/>
            <person name="Veneault-Fourrey C."/>
            <person name="LaButti K."/>
            <person name="Lindquist E.A."/>
            <person name="Lipzen A."/>
            <person name="Lundell T."/>
            <person name="Morin E."/>
            <person name="Murat C."/>
            <person name="Riley R."/>
            <person name="Ohm R."/>
            <person name="Sun H."/>
            <person name="Tunlid A."/>
            <person name="Henrissat B."/>
            <person name="Grigoriev I.V."/>
            <person name="Hibbett D.S."/>
            <person name="Martin F."/>
        </authorList>
    </citation>
    <scope>NUCLEOTIDE SEQUENCE [LARGE SCALE GENOMIC DNA]</scope>
    <source>
        <strain evidence="3">Ve08.2h10</strain>
    </source>
</reference>